<comment type="subcellular location">
    <subcellularLocation>
        <location evidence="1">Cell envelope</location>
    </subcellularLocation>
    <subcellularLocation>
        <location evidence="2">Secreted</location>
    </subcellularLocation>
</comment>
<keyword evidence="3" id="KW-0964">Secreted</keyword>
<dbReference type="SMART" id="SM00710">
    <property type="entry name" value="PbH1"/>
    <property type="match status" value="4"/>
</dbReference>
<keyword evidence="4 5" id="KW-0732">Signal</keyword>
<accession>A0ABW9U6H2</accession>
<dbReference type="EMBL" id="WSEM01000008">
    <property type="protein sequence ID" value="MVQ34865.1"/>
    <property type="molecule type" value="Genomic_DNA"/>
</dbReference>
<dbReference type="Pfam" id="PF09479">
    <property type="entry name" value="Flg_new"/>
    <property type="match status" value="6"/>
</dbReference>
<evidence type="ECO:0000256" key="1">
    <source>
        <dbReference type="ARBA" id="ARBA00004196"/>
    </source>
</evidence>
<dbReference type="InterPro" id="IPR013378">
    <property type="entry name" value="InlB-like_B-rpt"/>
</dbReference>
<feature type="signal peptide" evidence="5">
    <location>
        <begin position="1"/>
        <end position="21"/>
    </location>
</feature>
<dbReference type="Pfam" id="PF00395">
    <property type="entry name" value="SLH"/>
    <property type="match status" value="2"/>
</dbReference>
<comment type="caution">
    <text evidence="7">The sequence shown here is derived from an EMBL/GenBank/DDBJ whole genome shotgun (WGS) entry which is preliminary data.</text>
</comment>
<proteinExistence type="predicted"/>
<feature type="domain" description="SLH" evidence="6">
    <location>
        <begin position="2046"/>
        <end position="2105"/>
    </location>
</feature>
<evidence type="ECO:0000313" key="7">
    <source>
        <dbReference type="EMBL" id="MVQ34865.1"/>
    </source>
</evidence>
<dbReference type="NCBIfam" id="TIGR02543">
    <property type="entry name" value="List_Bact_rpt"/>
    <property type="match status" value="1"/>
</dbReference>
<dbReference type="PROSITE" id="PS51272">
    <property type="entry name" value="SLH"/>
    <property type="match status" value="3"/>
</dbReference>
<keyword evidence="8" id="KW-1185">Reference proteome</keyword>
<dbReference type="Pfam" id="PF02368">
    <property type="entry name" value="Big_2"/>
    <property type="match status" value="2"/>
</dbReference>
<dbReference type="InterPro" id="IPR008964">
    <property type="entry name" value="Invasin/intimin_cell_adhesion"/>
</dbReference>
<dbReference type="Gene3D" id="2.60.40.1080">
    <property type="match status" value="2"/>
</dbReference>
<dbReference type="InterPro" id="IPR006626">
    <property type="entry name" value="PbH1"/>
</dbReference>
<dbReference type="SUPFAM" id="SSF51126">
    <property type="entry name" value="Pectin lyase-like"/>
    <property type="match status" value="1"/>
</dbReference>
<dbReference type="SUPFAM" id="SSF49373">
    <property type="entry name" value="Invasin/intimin cell-adhesion fragments"/>
    <property type="match status" value="2"/>
</dbReference>
<dbReference type="Gene3D" id="2.60.40.4270">
    <property type="entry name" value="Listeria-Bacteroides repeat domain"/>
    <property type="match status" value="6"/>
</dbReference>
<dbReference type="InterPro" id="IPR055372">
    <property type="entry name" value="CBM96"/>
</dbReference>
<dbReference type="Pfam" id="PF07532">
    <property type="entry name" value="Big_4"/>
    <property type="match status" value="1"/>
</dbReference>
<organism evidence="7 8">
    <name type="scientific">Paenibacillus anseongense</name>
    <dbReference type="NCBI Taxonomy" id="2682845"/>
    <lineage>
        <taxon>Bacteria</taxon>
        <taxon>Bacillati</taxon>
        <taxon>Bacillota</taxon>
        <taxon>Bacilli</taxon>
        <taxon>Bacillales</taxon>
        <taxon>Paenibacillaceae</taxon>
        <taxon>Paenibacillus</taxon>
    </lineage>
</organism>
<dbReference type="RefSeq" id="WP_157318906.1">
    <property type="nucleotide sequence ID" value="NZ_WSEM01000008.1"/>
</dbReference>
<dbReference type="InterPro" id="IPR001119">
    <property type="entry name" value="SLH_dom"/>
</dbReference>
<dbReference type="InterPro" id="IPR042229">
    <property type="entry name" value="Listeria/Bacterioides_rpt_sf"/>
</dbReference>
<dbReference type="InterPro" id="IPR003343">
    <property type="entry name" value="Big_2"/>
</dbReference>
<dbReference type="InterPro" id="IPR011081">
    <property type="entry name" value="Big_4"/>
</dbReference>
<dbReference type="InterPro" id="IPR011050">
    <property type="entry name" value="Pectin_lyase_fold/virulence"/>
</dbReference>
<protein>
    <submittedName>
        <fullName evidence="7">DNRLRE domain-containing protein</fullName>
    </submittedName>
</protein>
<feature type="chain" id="PRO_5046442413" evidence="5">
    <location>
        <begin position="22"/>
        <end position="2164"/>
    </location>
</feature>
<sequence length="2164" mass="235024">MRISKICRKMTLLLLITFMLAMMLPQNTELKAEAAEVAVPGTFYVDYSNGQDTNDGTTPETAWKTLDKVNATQFGPGNKILFKSGEIWFGQLWPKGSGAEGSPIIIDKYGEGDKPKIDAEGLIQSAVKLDNQEYWEINNLAVTNWRTTKTTVPLTTTTTFDVTGYLAGIRVTASGREGAYKHIVIRDCYIHDINGLREFGPNDTTGGTVAGAYSNPPALGGYDSSWFKGTGGISIATVDTRPSYTGTQPPKTYFDGITIENNTIERVSETGIRIAQASTLAAYSNANQTAVVPNRNIVMRNNMLMGGLEYSDFGQLISPAFAPVSEYNIAHDWRTSGLEVTNTTDGIYQFNEIYNINHWSTTRTADDTAFDADLNSSNVIFQYNYAHDSGSAFLICDLQGNKTSYKPIIYRYNIAQNITNRLIYGGYGGLVYNNTFYSPNNDTRVQPDNNTVVSNNIFYVKSLANGGGTYKNNLYYLTDPLAADASAVVGNPQFVDPGKGETGTVPGQPKIDTLVGYKLKNTSPAIDTGIPIVNNGGRDFFGNPLYADAPDIGAHEYSDSDKPVDHVAYVELDTYKSFMNVQDTGTIKATVKPESVKNKLITFSSSDENIVTVSPAGVLTAVSPGTAKIIAASNSDPTITAECVIEVSSISNRMKMITPTDDGYVRGVNVASYSSIISQTADPNNLQIQNNSDADDGWNKKVLLQFPTSDLKDNLNDKTFILRIFAHKIEAVPAADAKGPYKTISVFPTNTGWSETTLKGSNRPARSQVTSIGTFNVPVSSSQVYSWFDVNVTDYMKTYLAGGDKTQVSFELSNESLRANTDSKYIEFTSKDSSDNMPPQLIVSSIPIQVPTNVALTTTVGTAPVLPATVDATNLANGSSIPVAVQWEPVDPSLYSEKGTFYVRGMISEPTYASLELPVIIKVIVEPKVLSVALDANKLYLNVGSVKTITSNVFPEMITNKSVTFASSNEGIATVSADGKITAVAEGTAIVTATSVSDPTVSTACDITVSAITSVADYPKQIFKATQDSYVRDRTNVENFGNDTFIHVKSANSAGFSRVGYVQFDISTFPSNSTLSAKLKLYGKTIDQNSKALTNLGVYETDSGWSETGINWTNRKPFKGSEIASFKAPTVPGSASAAIAQGLWYEVDITDFINTRLQTGLSLSGVSFGLAFTEFVNNNLSPSSAFNTGIQFSSRNDTAGDFAPRLELAVIPYSLEDDKTVRTTVGAAPVLLPTLHVRDTVTGLMNQVPVAWESIPVTRYANSGKFDVKGTFDYNGQQQIVIYTVIVEAPETKLLFNAGSGTVIPSVSTVTYGNTVGWMPTPVKAGYKFIGWNSSADGKGVQYHPLTVYTYYTDTMLYAQWQAQSYTLSFNAQGGAPVPTNQAVTFDALVGTLPVVTRSGYTFKGWNTVANGTGTSLAEGSLYQDPKDTNLYAIWEATTYQITFDTQSTIPAQFTKQVKYDARVGTIEPIDRVGYSFSGWNTVADGTGQTYTEATIYQLAGNLTLYAQWSAGAYTLNFDANGSQDVYANKRVSYGAPVGTLHTPIRIGYTFRNWNTANDGTGLVYTADTNYQATTDTLLFAVWDSNVYSLSFDAQGGMITPSSSVVSVTYATYVGTLPVATKTGYTFMEWNTVANGTGETYTNHTWYHTAEDSILYARWLANQYTLHFDAQGGEVDVSEKIVTYVAPVGVLPVPTRSEHIFIGWNTNQDGSGILYTNSTNYDAASDMRLYAIWRDIDHGGSSSSRNTTYTTNSPSTPNSILQDRVEVTTELEKDTRITTDVHGTTVAHLNIDARNIQTSLDQLKDGATLVITTPKAIKGKEGAGIQVNLQVEKLSLFTNKHISLELQTGNKSYILNAEEMLAQASLLFPNTSPSDISLTIVSTLSNEIETAERKREAEKQGYILLDSPVSFEVLLSNNHVDKPTEMFEKMVGRVLGETTYRNVIALRIQKDGSFVPVPIVYVNGKYVGMSLLNSTYVLAAAKQITFNDVKGNEAEASIQALASKYVVTGLPNGDFEPSRSVTRAEFVQMLTAALGLYDKGVTQQRFKDVEVEDWYADAVTRAVDAKLISGVTEDLFNPSGIITHEEVYAILGRTLPMLRLDGKVDSSKTLSSFGDAVTLSDWSVKSSPALVDLGIITGDKLHAKSIITRAEAAVFIQRLLEKAF</sequence>
<evidence type="ECO:0000256" key="2">
    <source>
        <dbReference type="ARBA" id="ARBA00004613"/>
    </source>
</evidence>
<dbReference type="Proteomes" id="UP000467637">
    <property type="component" value="Unassembled WGS sequence"/>
</dbReference>
<dbReference type="NCBIfam" id="NF033679">
    <property type="entry name" value="DNRLRE_dom"/>
    <property type="match status" value="2"/>
</dbReference>
<dbReference type="Pfam" id="PF24517">
    <property type="entry name" value="CBM96"/>
    <property type="match status" value="2"/>
</dbReference>
<evidence type="ECO:0000313" key="8">
    <source>
        <dbReference type="Proteomes" id="UP000467637"/>
    </source>
</evidence>
<reference evidence="7 8" key="1">
    <citation type="submission" date="2019-12" db="EMBL/GenBank/DDBJ databases">
        <authorList>
            <person name="Huq M.A."/>
        </authorList>
    </citation>
    <scope>NUCLEOTIDE SEQUENCE [LARGE SCALE GENOMIC DNA]</scope>
    <source>
        <strain evidence="7 8">MAH-34</strain>
    </source>
</reference>
<evidence type="ECO:0000256" key="4">
    <source>
        <dbReference type="ARBA" id="ARBA00022729"/>
    </source>
</evidence>
<dbReference type="SMART" id="SM00635">
    <property type="entry name" value="BID_2"/>
    <property type="match status" value="2"/>
</dbReference>
<feature type="domain" description="SLH" evidence="6">
    <location>
        <begin position="1981"/>
        <end position="2044"/>
    </location>
</feature>
<feature type="domain" description="SLH" evidence="6">
    <location>
        <begin position="2110"/>
        <end position="2164"/>
    </location>
</feature>
<evidence type="ECO:0000256" key="5">
    <source>
        <dbReference type="SAM" id="SignalP"/>
    </source>
</evidence>
<name>A0ABW9U6H2_9BACL</name>
<evidence type="ECO:0000259" key="6">
    <source>
        <dbReference type="PROSITE" id="PS51272"/>
    </source>
</evidence>
<gene>
    <name evidence="7" type="ORF">GON05_09365</name>
</gene>
<evidence type="ECO:0000256" key="3">
    <source>
        <dbReference type="ARBA" id="ARBA00022525"/>
    </source>
</evidence>